<feature type="transmembrane region" description="Helical" evidence="1">
    <location>
        <begin position="161"/>
        <end position="186"/>
    </location>
</feature>
<keyword evidence="3" id="KW-1185">Reference proteome</keyword>
<dbReference type="EMBL" id="CP009706">
    <property type="protein sequence ID" value="AIU71421.1"/>
    <property type="molecule type" value="Genomic_DNA"/>
</dbReference>
<keyword evidence="1" id="KW-1133">Transmembrane helix</keyword>
<dbReference type="Proteomes" id="UP000029986">
    <property type="component" value="Chromosome"/>
</dbReference>
<organism evidence="2 3">
    <name type="scientific">Hafnia alvei FB1</name>
    <dbReference type="NCBI Taxonomy" id="1453496"/>
    <lineage>
        <taxon>Bacteria</taxon>
        <taxon>Pseudomonadati</taxon>
        <taxon>Pseudomonadota</taxon>
        <taxon>Gammaproteobacteria</taxon>
        <taxon>Enterobacterales</taxon>
        <taxon>Hafniaceae</taxon>
        <taxon>Hafnia</taxon>
    </lineage>
</organism>
<keyword evidence="1" id="KW-0472">Membrane</keyword>
<feature type="transmembrane region" description="Helical" evidence="1">
    <location>
        <begin position="135"/>
        <end position="155"/>
    </location>
</feature>
<gene>
    <name evidence="2" type="ORF">AT03_02825</name>
</gene>
<dbReference type="PATRIC" id="fig|1453496.5.peg.558"/>
<feature type="transmembrane region" description="Helical" evidence="1">
    <location>
        <begin position="103"/>
        <end position="123"/>
    </location>
</feature>
<dbReference type="InterPro" id="IPR005325">
    <property type="entry name" value="DUF308_memb"/>
</dbReference>
<dbReference type="OrthoDB" id="6591996at2"/>
<keyword evidence="1" id="KW-0812">Transmembrane</keyword>
<evidence type="ECO:0000313" key="3">
    <source>
        <dbReference type="Proteomes" id="UP000029986"/>
    </source>
</evidence>
<dbReference type="PANTHER" id="PTHR34989:SF1">
    <property type="entry name" value="PROTEIN HDED"/>
    <property type="match status" value="1"/>
</dbReference>
<name>A0A097QY50_HAFAL</name>
<dbReference type="HOGENOM" id="CLU_091585_6_0_6"/>
<dbReference type="KEGG" id="hav:AT03_02825"/>
<evidence type="ECO:0000313" key="2">
    <source>
        <dbReference type="EMBL" id="AIU71421.1"/>
    </source>
</evidence>
<feature type="transmembrane region" description="Helical" evidence="1">
    <location>
        <begin position="76"/>
        <end position="97"/>
    </location>
</feature>
<reference evidence="2 3" key="1">
    <citation type="journal article" date="2014" name="Gut Pathog.">
        <title>Gene clusters of Hafnia alvei strain FB1 important in survival and pathogenesis: a draft genome perspective.</title>
        <authorList>
            <person name="Tan J.Y."/>
            <person name="Yin W.F."/>
            <person name="Chan K.G."/>
        </authorList>
    </citation>
    <scope>NUCLEOTIDE SEQUENCE [LARGE SCALE GENOMIC DNA]</scope>
    <source>
        <strain evidence="2 3">FB1</strain>
    </source>
</reference>
<protein>
    <submittedName>
        <fullName evidence="2">Acid-resistance membrane protein</fullName>
    </submittedName>
</protein>
<dbReference type="NCBIfam" id="NF007577">
    <property type="entry name" value="PRK10209.1"/>
    <property type="match status" value="1"/>
</dbReference>
<proteinExistence type="predicted"/>
<sequence length="190" mass="20294">MLNIDRKSLLGLDGNFLKKQRTLLLVISFLLLLGGIFCLINPFASGAALSAIVGTLFMLSGIGLIIGMIANRTRNFWPMVAGILMGVAYIIMGYVFITNPMVGIFTMSVILATLFALGGIIRLSAGYKLRGVSGGWLQIIIGILDLAIAAMFITAGPAMSVTLVTTIVGIEMLFSSFSCFQIAGMFKREA</sequence>
<accession>A0A097QY50</accession>
<dbReference type="Pfam" id="PF03729">
    <property type="entry name" value="DUF308"/>
    <property type="match status" value="1"/>
</dbReference>
<dbReference type="AlphaFoldDB" id="A0A097QY50"/>
<feature type="transmembrane region" description="Helical" evidence="1">
    <location>
        <begin position="21"/>
        <end position="43"/>
    </location>
</feature>
<dbReference type="InterPro" id="IPR052712">
    <property type="entry name" value="Acid_resist_chaperone_HdeD"/>
</dbReference>
<dbReference type="eggNOG" id="COG3247">
    <property type="taxonomic scope" value="Bacteria"/>
</dbReference>
<dbReference type="RefSeq" id="WP_025798622.1">
    <property type="nucleotide sequence ID" value="NZ_CP009706.1"/>
</dbReference>
<evidence type="ECO:0000256" key="1">
    <source>
        <dbReference type="SAM" id="Phobius"/>
    </source>
</evidence>
<feature type="transmembrane region" description="Helical" evidence="1">
    <location>
        <begin position="49"/>
        <end position="69"/>
    </location>
</feature>
<dbReference type="GeneID" id="56890169"/>
<dbReference type="PANTHER" id="PTHR34989">
    <property type="entry name" value="PROTEIN HDED"/>
    <property type="match status" value="1"/>
</dbReference>
<dbReference type="GO" id="GO:0005886">
    <property type="term" value="C:plasma membrane"/>
    <property type="evidence" value="ECO:0007669"/>
    <property type="project" value="TreeGrafter"/>
</dbReference>